<dbReference type="RefSeq" id="XP_028472666.1">
    <property type="nucleotide sequence ID" value="XM_028618778.1"/>
</dbReference>
<dbReference type="AlphaFoldDB" id="A0A427XF44"/>
<dbReference type="Proteomes" id="UP000279236">
    <property type="component" value="Unassembled WGS sequence"/>
</dbReference>
<gene>
    <name evidence="2" type="ORF">EHS24_003072</name>
</gene>
<sequence length="210" mass="23480">MASKRQSVGERAVALVLGKLKAAERVLGRLHLIPPPLQGLITSITSESPFSTHSRPALQQTTVQVVSTPQPVRDRQFSPSISLDCASDPESSSPHTLRHERRRHPDPTEVSHERPSSMPQQAYLIGRPDSPMLQAKDIQTYTDDEDDGSTSFQLTFNADALRELLEKWEATPAVDDESAPRIDTDLTVPATSRVHEMGHDVFFHKLYPRW</sequence>
<organism evidence="2 3">
    <name type="scientific">Apiotrichum porosum</name>
    <dbReference type="NCBI Taxonomy" id="105984"/>
    <lineage>
        <taxon>Eukaryota</taxon>
        <taxon>Fungi</taxon>
        <taxon>Dikarya</taxon>
        <taxon>Basidiomycota</taxon>
        <taxon>Agaricomycotina</taxon>
        <taxon>Tremellomycetes</taxon>
        <taxon>Trichosporonales</taxon>
        <taxon>Trichosporonaceae</taxon>
        <taxon>Apiotrichum</taxon>
    </lineage>
</organism>
<accession>A0A427XF44</accession>
<evidence type="ECO:0000313" key="3">
    <source>
        <dbReference type="Proteomes" id="UP000279236"/>
    </source>
</evidence>
<dbReference type="EMBL" id="RSCE01000015">
    <property type="protein sequence ID" value="RSH77519.1"/>
    <property type="molecule type" value="Genomic_DNA"/>
</dbReference>
<feature type="compositionally biased region" description="Basic and acidic residues" evidence="1">
    <location>
        <begin position="103"/>
        <end position="115"/>
    </location>
</feature>
<keyword evidence="3" id="KW-1185">Reference proteome</keyword>
<evidence type="ECO:0000313" key="2">
    <source>
        <dbReference type="EMBL" id="RSH77519.1"/>
    </source>
</evidence>
<feature type="compositionally biased region" description="Low complexity" evidence="1">
    <location>
        <begin position="59"/>
        <end position="71"/>
    </location>
</feature>
<reference evidence="2 3" key="1">
    <citation type="submission" date="2018-11" db="EMBL/GenBank/DDBJ databases">
        <title>Genome sequence of Apiotrichum porosum DSM 27194.</title>
        <authorList>
            <person name="Aliyu H."/>
            <person name="Gorte O."/>
            <person name="Ochsenreither K."/>
        </authorList>
    </citation>
    <scope>NUCLEOTIDE SEQUENCE [LARGE SCALE GENOMIC DNA]</scope>
    <source>
        <strain evidence="2 3">DSM 27194</strain>
    </source>
</reference>
<name>A0A427XF44_9TREE</name>
<comment type="caution">
    <text evidence="2">The sequence shown here is derived from an EMBL/GenBank/DDBJ whole genome shotgun (WGS) entry which is preliminary data.</text>
</comment>
<feature type="region of interest" description="Disordered" evidence="1">
    <location>
        <begin position="48"/>
        <end position="122"/>
    </location>
</feature>
<evidence type="ECO:0000256" key="1">
    <source>
        <dbReference type="SAM" id="MobiDB-lite"/>
    </source>
</evidence>
<feature type="compositionally biased region" description="Polar residues" evidence="1">
    <location>
        <begin position="48"/>
        <end position="58"/>
    </location>
</feature>
<protein>
    <submittedName>
        <fullName evidence="2">Uncharacterized protein</fullName>
    </submittedName>
</protein>
<proteinExistence type="predicted"/>
<dbReference type="GeneID" id="39587615"/>